<evidence type="ECO:0000313" key="2">
    <source>
        <dbReference type="EMBL" id="CAD8310815.1"/>
    </source>
</evidence>
<proteinExistence type="predicted"/>
<feature type="compositionally biased region" description="Gly residues" evidence="1">
    <location>
        <begin position="471"/>
        <end position="491"/>
    </location>
</feature>
<gene>
    <name evidence="2" type="ORF">CEUR00632_LOCUS20880</name>
</gene>
<dbReference type="EMBL" id="HBEC01044760">
    <property type="protein sequence ID" value="CAD8310815.1"/>
    <property type="molecule type" value="Transcribed_RNA"/>
</dbReference>
<feature type="compositionally biased region" description="Low complexity" evidence="1">
    <location>
        <begin position="155"/>
        <end position="166"/>
    </location>
</feature>
<feature type="region of interest" description="Disordered" evidence="1">
    <location>
        <begin position="566"/>
        <end position="590"/>
    </location>
</feature>
<feature type="region of interest" description="Disordered" evidence="1">
    <location>
        <begin position="300"/>
        <end position="382"/>
    </location>
</feature>
<feature type="region of interest" description="Disordered" evidence="1">
    <location>
        <begin position="1"/>
        <end position="285"/>
    </location>
</feature>
<organism evidence="2">
    <name type="scientific">Chlamydomonas euryale</name>
    <dbReference type="NCBI Taxonomy" id="1486919"/>
    <lineage>
        <taxon>Eukaryota</taxon>
        <taxon>Viridiplantae</taxon>
        <taxon>Chlorophyta</taxon>
        <taxon>core chlorophytes</taxon>
        <taxon>Chlorophyceae</taxon>
        <taxon>CS clade</taxon>
        <taxon>Chlamydomonadales</taxon>
        <taxon>Chlamydomonadaceae</taxon>
        <taxon>Chlamydomonas</taxon>
    </lineage>
</organism>
<feature type="compositionally biased region" description="Low complexity" evidence="1">
    <location>
        <begin position="270"/>
        <end position="285"/>
    </location>
</feature>
<feature type="compositionally biased region" description="Polar residues" evidence="1">
    <location>
        <begin position="349"/>
        <end position="365"/>
    </location>
</feature>
<protein>
    <submittedName>
        <fullName evidence="2">Uncharacterized protein</fullName>
    </submittedName>
</protein>
<sequence length="590" mass="59647">MRRLSFPARSRLSSQDGSPADPAPDVAALDDGAASHAHLEPHHDGAGGGYAQPAHEPAYGGGRRMRAASEEGRVAPLPGPAGMHAHPVRPRSTSGAGRLIDSVLGHRTPRTSASGAAAASNPGHKRRGSTSGFGGLLDSILHRKASAPPPDAEAAHAAEVASAAAAADRRPDGGGGCARPDDASDDEDVRHGGAGAGAHVPSPPAQGLSRRRSGGSFLRRIIHPLGGGGDKDGRDKGDAECTGGGDVATARPPPPTDELPTSPRSQRPKSGLMGLLRRSGSSSSLNKVLPAAVADPQLQQPRQLEQQQQLEQQHHEHQHPQHHHHHEHQQQGSLAPRPPNAGEREGLSQARTQRPPSGSSLNASIRSGRAAPPEPHGSSLNASIRSGRAALPEPHGGSLNASIRSARSVAAWSEHPGEPSARGAAPSPSCALSHTHSLLPPHPHPPPAALAPENQYSPGFSYRNGQLDLSPGGGASGSATHAGGGVNGGGMRDGVATGGSMYNRGSVNGGAMYGGDVHSGAVHNNGGVNGGGMNSGCTINGDVGVEGRVIRRGVASWGVSNAPSAAVTAPSGGGLRRPQWGANSVLPGMA</sequence>
<name>A0A7R9Z7A5_9CHLO</name>
<feature type="region of interest" description="Disordered" evidence="1">
    <location>
        <begin position="410"/>
        <end position="491"/>
    </location>
</feature>
<feature type="compositionally biased region" description="Low complexity" evidence="1">
    <location>
        <begin position="19"/>
        <end position="34"/>
    </location>
</feature>
<reference evidence="2" key="1">
    <citation type="submission" date="2021-01" db="EMBL/GenBank/DDBJ databases">
        <authorList>
            <person name="Corre E."/>
            <person name="Pelletier E."/>
            <person name="Niang G."/>
            <person name="Scheremetjew M."/>
            <person name="Finn R."/>
            <person name="Kale V."/>
            <person name="Holt S."/>
            <person name="Cochrane G."/>
            <person name="Meng A."/>
            <person name="Brown T."/>
            <person name="Cohen L."/>
        </authorList>
    </citation>
    <scope>NUCLEOTIDE SEQUENCE</scope>
    <source>
        <strain evidence="2">CCMP219</strain>
    </source>
</reference>
<accession>A0A7R9Z7A5</accession>
<feature type="compositionally biased region" description="Basic and acidic residues" evidence="1">
    <location>
        <begin position="229"/>
        <end position="239"/>
    </location>
</feature>
<dbReference type="AlphaFoldDB" id="A0A7R9Z7A5"/>
<evidence type="ECO:0000256" key="1">
    <source>
        <dbReference type="SAM" id="MobiDB-lite"/>
    </source>
</evidence>
<feature type="compositionally biased region" description="Low complexity" evidence="1">
    <location>
        <begin position="300"/>
        <end position="311"/>
    </location>
</feature>
<feature type="compositionally biased region" description="Pro residues" evidence="1">
    <location>
        <begin position="440"/>
        <end position="449"/>
    </location>
</feature>